<dbReference type="Gene3D" id="1.20.1720.10">
    <property type="entry name" value="Multidrug resistance protein D"/>
    <property type="match status" value="1"/>
</dbReference>
<dbReference type="SUPFAM" id="SSF103473">
    <property type="entry name" value="MFS general substrate transporter"/>
    <property type="match status" value="1"/>
</dbReference>
<feature type="transmembrane region" description="Helical" evidence="8">
    <location>
        <begin position="278"/>
        <end position="300"/>
    </location>
</feature>
<reference evidence="10 11" key="2">
    <citation type="journal article" date="2023" name="ChemBioChem">
        <title>Acyltransferase Domain Exchange between Two Independent Type I Polyketide Synthases in the Same Producer Strain of Macrolide Antibiotics.</title>
        <authorList>
            <person name="Kudo F."/>
            <person name="Kishikawa K."/>
            <person name="Tsuboi K."/>
            <person name="Kido T."/>
            <person name="Usui T."/>
            <person name="Hashimoto J."/>
            <person name="Shin-Ya K."/>
            <person name="Miyanaga A."/>
            <person name="Eguchi T."/>
        </authorList>
    </citation>
    <scope>NUCLEOTIDE SEQUENCE [LARGE SCALE GENOMIC DNA]</scope>
    <source>
        <strain evidence="10 11">A-8890</strain>
    </source>
</reference>
<feature type="transmembrane region" description="Helical" evidence="8">
    <location>
        <begin position="22"/>
        <end position="47"/>
    </location>
</feature>
<dbReference type="PANTHER" id="PTHR23501">
    <property type="entry name" value="MAJOR FACILITATOR SUPERFAMILY"/>
    <property type="match status" value="1"/>
</dbReference>
<evidence type="ECO:0000256" key="8">
    <source>
        <dbReference type="SAM" id="Phobius"/>
    </source>
</evidence>
<dbReference type="Gene3D" id="1.20.1250.20">
    <property type="entry name" value="MFS general substrate transporter like domains"/>
    <property type="match status" value="1"/>
</dbReference>
<keyword evidence="11" id="KW-1185">Reference proteome</keyword>
<dbReference type="InterPro" id="IPR020846">
    <property type="entry name" value="MFS_dom"/>
</dbReference>
<organism evidence="10 11">
    <name type="scientific">Streptomyces graminofaciens</name>
    <dbReference type="NCBI Taxonomy" id="68212"/>
    <lineage>
        <taxon>Bacteria</taxon>
        <taxon>Bacillati</taxon>
        <taxon>Actinomycetota</taxon>
        <taxon>Actinomycetes</taxon>
        <taxon>Kitasatosporales</taxon>
        <taxon>Streptomycetaceae</taxon>
        <taxon>Streptomyces</taxon>
    </lineage>
</organism>
<feature type="domain" description="Major facilitator superfamily (MFS) profile" evidence="9">
    <location>
        <begin position="25"/>
        <end position="506"/>
    </location>
</feature>
<keyword evidence="2" id="KW-0813">Transport</keyword>
<feature type="transmembrane region" description="Helical" evidence="8">
    <location>
        <begin position="370"/>
        <end position="393"/>
    </location>
</feature>
<dbReference type="Pfam" id="PF07690">
    <property type="entry name" value="MFS_1"/>
    <property type="match status" value="1"/>
</dbReference>
<evidence type="ECO:0000256" key="6">
    <source>
        <dbReference type="ARBA" id="ARBA00023136"/>
    </source>
</evidence>
<feature type="transmembrane region" description="Helical" evidence="8">
    <location>
        <begin position="148"/>
        <end position="166"/>
    </location>
</feature>
<feature type="transmembrane region" description="Helical" evidence="8">
    <location>
        <begin position="207"/>
        <end position="228"/>
    </location>
</feature>
<dbReference type="InterPro" id="IPR036259">
    <property type="entry name" value="MFS_trans_sf"/>
</dbReference>
<dbReference type="RefSeq" id="WP_286259331.1">
    <property type="nucleotide sequence ID" value="NZ_AP018448.1"/>
</dbReference>
<sequence>MSDTTPAVEAEEQNSSGAPRHFGLIFSALMAAMLLASLDQTIVSTALPTIVGELHGVSHLAWVTTAYILAATIAMPVYGRLGDLLGRKALFLGGIAVFLAGSVIAGAAQDMTWLIIGRAVQGLGGGGLMITSQAIIADLVPPRQRAKYMAPIGAVFGLSSVAGPLLGGWFTDGIGWRWAFWINLPVGAMALVIGTFALRLPRRATGVALDYLGFALMATAVTCTVLVADWGGTDYGWSDPVILGLAGGGVLAWVLFFVSQNRAAEPLIPPWLFHSRIFNIATLIGLLVIGIGMFAMIGYLPTYLQMVYGVSATESGLLLIPMVVGIMGTAIPSGRLISTTGRYKIFPIAGTVVVGVAALLMSTLDTETSLVVLCVYVFLLGAGLGLAMQPLVLAVQNDFPRSAVGTATSANNFFREIGATLGSAAVGAVFTHRLADQLENRLTADAARTVGNTDALTPALVHSLPEKVQDTVILSYQHALTPVFRYLLPVFALGLVLALLLPEKKLADDHRPAPDTDTDTDTEPGTDSVAAAGEPGEPGESGPEDAKATALTGN</sequence>
<keyword evidence="3" id="KW-1003">Cell membrane</keyword>
<keyword evidence="4 8" id="KW-0812">Transmembrane</keyword>
<dbReference type="CDD" id="cd17502">
    <property type="entry name" value="MFS_Azr1_MDR_like"/>
    <property type="match status" value="1"/>
</dbReference>
<dbReference type="EMBL" id="AP018448">
    <property type="protein sequence ID" value="BBC38794.1"/>
    <property type="molecule type" value="Genomic_DNA"/>
</dbReference>
<feature type="transmembrane region" description="Helical" evidence="8">
    <location>
        <begin position="483"/>
        <end position="501"/>
    </location>
</feature>
<evidence type="ECO:0000256" key="5">
    <source>
        <dbReference type="ARBA" id="ARBA00022989"/>
    </source>
</evidence>
<evidence type="ECO:0000256" key="4">
    <source>
        <dbReference type="ARBA" id="ARBA00022692"/>
    </source>
</evidence>
<dbReference type="NCBIfam" id="TIGR00711">
    <property type="entry name" value="efflux_EmrB"/>
    <property type="match status" value="1"/>
</dbReference>
<dbReference type="InterPro" id="IPR011701">
    <property type="entry name" value="MFS"/>
</dbReference>
<dbReference type="Proteomes" id="UP001321542">
    <property type="component" value="Chromosome"/>
</dbReference>
<evidence type="ECO:0000256" key="3">
    <source>
        <dbReference type="ARBA" id="ARBA00022475"/>
    </source>
</evidence>
<feature type="region of interest" description="Disordered" evidence="7">
    <location>
        <begin position="507"/>
        <end position="554"/>
    </location>
</feature>
<evidence type="ECO:0000256" key="2">
    <source>
        <dbReference type="ARBA" id="ARBA00022448"/>
    </source>
</evidence>
<evidence type="ECO:0000256" key="7">
    <source>
        <dbReference type="SAM" id="MobiDB-lite"/>
    </source>
</evidence>
<gene>
    <name evidence="10" type="ORF">SGFS_100880</name>
</gene>
<evidence type="ECO:0000259" key="9">
    <source>
        <dbReference type="PROSITE" id="PS50850"/>
    </source>
</evidence>
<feature type="transmembrane region" description="Helical" evidence="8">
    <location>
        <begin position="178"/>
        <end position="200"/>
    </location>
</feature>
<dbReference type="PROSITE" id="PS50850">
    <property type="entry name" value="MFS"/>
    <property type="match status" value="1"/>
</dbReference>
<evidence type="ECO:0000313" key="10">
    <source>
        <dbReference type="EMBL" id="BBC38794.1"/>
    </source>
</evidence>
<feature type="transmembrane region" description="Helical" evidence="8">
    <location>
        <begin position="115"/>
        <end position="136"/>
    </location>
</feature>
<evidence type="ECO:0000256" key="1">
    <source>
        <dbReference type="ARBA" id="ARBA00004651"/>
    </source>
</evidence>
<feature type="transmembrane region" description="Helical" evidence="8">
    <location>
        <begin position="413"/>
        <end position="435"/>
    </location>
</feature>
<keyword evidence="6 8" id="KW-0472">Membrane</keyword>
<dbReference type="InterPro" id="IPR004638">
    <property type="entry name" value="EmrB-like"/>
</dbReference>
<reference evidence="10 11" key="1">
    <citation type="journal article" date="2010" name="ChemBioChem">
        <title>Cloning and characterization of the biosynthetic gene cluster of 16-membered macrolide antibiotic FD-891: involvement of a dual functional cytochrome P450 monooxygenase catalyzing epoxidation and hydroxylation.</title>
        <authorList>
            <person name="Kudo F."/>
            <person name="Motegi A."/>
            <person name="Mizoue K."/>
            <person name="Eguchi T."/>
        </authorList>
    </citation>
    <scope>NUCLEOTIDE SEQUENCE [LARGE SCALE GENOMIC DNA]</scope>
    <source>
        <strain evidence="10 11">A-8890</strain>
    </source>
</reference>
<feature type="compositionally biased region" description="Low complexity" evidence="7">
    <location>
        <begin position="525"/>
        <end position="541"/>
    </location>
</feature>
<feature type="transmembrane region" description="Helical" evidence="8">
    <location>
        <begin position="306"/>
        <end position="331"/>
    </location>
</feature>
<comment type="subcellular location">
    <subcellularLocation>
        <location evidence="1">Cell membrane</location>
        <topology evidence="1">Multi-pass membrane protein</topology>
    </subcellularLocation>
</comment>
<protein>
    <recommendedName>
        <fullName evidence="9">Major facilitator superfamily (MFS) profile domain-containing protein</fullName>
    </recommendedName>
</protein>
<keyword evidence="5 8" id="KW-1133">Transmembrane helix</keyword>
<proteinExistence type="predicted"/>
<accession>A0ABN5VZA0</accession>
<feature type="transmembrane region" description="Helical" evidence="8">
    <location>
        <begin position="240"/>
        <end position="258"/>
    </location>
</feature>
<feature type="transmembrane region" description="Helical" evidence="8">
    <location>
        <begin position="59"/>
        <end position="78"/>
    </location>
</feature>
<feature type="transmembrane region" description="Helical" evidence="8">
    <location>
        <begin position="90"/>
        <end position="109"/>
    </location>
</feature>
<feature type="transmembrane region" description="Helical" evidence="8">
    <location>
        <begin position="343"/>
        <end position="364"/>
    </location>
</feature>
<evidence type="ECO:0000313" key="11">
    <source>
        <dbReference type="Proteomes" id="UP001321542"/>
    </source>
</evidence>
<name>A0ABN5VZA0_9ACTN</name>
<dbReference type="PANTHER" id="PTHR23501:SF197">
    <property type="entry name" value="COMD"/>
    <property type="match status" value="1"/>
</dbReference>